<accession>A0AAQ4D392</accession>
<reference evidence="6 7" key="1">
    <citation type="journal article" date="2023" name="Arcadia Sci">
        <title>De novo assembly of a long-read Amblyomma americanum tick genome.</title>
        <authorList>
            <person name="Chou S."/>
            <person name="Poskanzer K.E."/>
            <person name="Rollins M."/>
            <person name="Thuy-Boun P.S."/>
        </authorList>
    </citation>
    <scope>NUCLEOTIDE SEQUENCE [LARGE SCALE GENOMIC DNA]</scope>
    <source>
        <strain evidence="6">F_SG_1</strain>
        <tissue evidence="6">Salivary glands</tissue>
    </source>
</reference>
<keyword evidence="3" id="KW-0862">Zinc</keyword>
<dbReference type="Pfam" id="PF04500">
    <property type="entry name" value="FLYWCH"/>
    <property type="match status" value="1"/>
</dbReference>
<evidence type="ECO:0000313" key="7">
    <source>
        <dbReference type="Proteomes" id="UP001321473"/>
    </source>
</evidence>
<feature type="domain" description="FLYWCH-type" evidence="5">
    <location>
        <begin position="18"/>
        <end position="69"/>
    </location>
</feature>
<evidence type="ECO:0000259" key="5">
    <source>
        <dbReference type="Pfam" id="PF04500"/>
    </source>
</evidence>
<feature type="compositionally biased region" description="Basic and acidic residues" evidence="4">
    <location>
        <begin position="218"/>
        <end position="229"/>
    </location>
</feature>
<dbReference type="Proteomes" id="UP001321473">
    <property type="component" value="Unassembled WGS sequence"/>
</dbReference>
<feature type="compositionally biased region" description="Basic and acidic residues" evidence="4">
    <location>
        <begin position="191"/>
        <end position="203"/>
    </location>
</feature>
<sequence>MSADSSKPSPASGPVQLLPSARGSMKAVYSGRTFRLVRNNSVRYYWNCESRHCSSRLTTDAYGKEHMVYSFQPHDEDEHRRAEKSKKRQRSDAVHKQKPLKRIKDCDYVLEKQEGSTHFWRCKFRKCTGRCRTTCDGVLVAGPSPHSEEVHANHPTTPEDVGTSGVVERDHLQDYLPDIRQGSEDTYCERRQEYEHEQKKQQREEDEEATDDDDGDKQDDHKKRKHEQEGQSSKPPIVVKLVFSSKQCWRVKRQSMPPSASPAATADDIGREDSREHTTNARGRAASISTNMDRVTPVIKQGEADVTVHGVGRVDIPSSEGDDGDDATNKLSHSSDVSECGDDDDKSSQLDACYPDKNGGCANDERSYKSADSVFRDQSHVPSVGYQGHCEQALEMALDSREMELRASILVQMRRLLEAEGQLAHRKRQVEVLRKRVLKQQRKNLVSLRAPAQPDKLPSS</sequence>
<proteinExistence type="predicted"/>
<feature type="compositionally biased region" description="Basic and acidic residues" evidence="4">
    <location>
        <begin position="70"/>
        <end position="81"/>
    </location>
</feature>
<dbReference type="EMBL" id="JARKHS020035766">
    <property type="protein sequence ID" value="KAK8756932.1"/>
    <property type="molecule type" value="Genomic_DNA"/>
</dbReference>
<keyword evidence="1" id="KW-0479">Metal-binding</keyword>
<feature type="region of interest" description="Disordered" evidence="4">
    <location>
        <begin position="191"/>
        <end position="294"/>
    </location>
</feature>
<keyword evidence="2" id="KW-0863">Zinc-finger</keyword>
<gene>
    <name evidence="6" type="ORF">V5799_000363</name>
</gene>
<protein>
    <recommendedName>
        <fullName evidence="5">FLYWCH-type domain-containing protein</fullName>
    </recommendedName>
</protein>
<dbReference type="Gene3D" id="2.20.25.240">
    <property type="match status" value="2"/>
</dbReference>
<feature type="region of interest" description="Disordered" evidence="4">
    <location>
        <begin position="313"/>
        <end position="365"/>
    </location>
</feature>
<evidence type="ECO:0000313" key="6">
    <source>
        <dbReference type="EMBL" id="KAK8756932.1"/>
    </source>
</evidence>
<feature type="compositionally biased region" description="Acidic residues" evidence="4">
    <location>
        <begin position="204"/>
        <end position="217"/>
    </location>
</feature>
<feature type="region of interest" description="Disordered" evidence="4">
    <location>
        <begin position="143"/>
        <end position="164"/>
    </location>
</feature>
<keyword evidence="7" id="KW-1185">Reference proteome</keyword>
<feature type="region of interest" description="Disordered" evidence="4">
    <location>
        <begin position="70"/>
        <end position="98"/>
    </location>
</feature>
<evidence type="ECO:0000256" key="2">
    <source>
        <dbReference type="ARBA" id="ARBA00022771"/>
    </source>
</evidence>
<dbReference type="GO" id="GO:0008270">
    <property type="term" value="F:zinc ion binding"/>
    <property type="evidence" value="ECO:0007669"/>
    <property type="project" value="UniProtKB-KW"/>
</dbReference>
<dbReference type="AlphaFoldDB" id="A0AAQ4D392"/>
<name>A0AAQ4D392_AMBAM</name>
<organism evidence="6 7">
    <name type="scientific">Amblyomma americanum</name>
    <name type="common">Lone star tick</name>
    <dbReference type="NCBI Taxonomy" id="6943"/>
    <lineage>
        <taxon>Eukaryota</taxon>
        <taxon>Metazoa</taxon>
        <taxon>Ecdysozoa</taxon>
        <taxon>Arthropoda</taxon>
        <taxon>Chelicerata</taxon>
        <taxon>Arachnida</taxon>
        <taxon>Acari</taxon>
        <taxon>Parasitiformes</taxon>
        <taxon>Ixodida</taxon>
        <taxon>Ixodoidea</taxon>
        <taxon>Ixodidae</taxon>
        <taxon>Amblyomminae</taxon>
        <taxon>Amblyomma</taxon>
    </lineage>
</organism>
<feature type="compositionally biased region" description="Basic and acidic residues" evidence="4">
    <location>
        <begin position="268"/>
        <end position="279"/>
    </location>
</feature>
<comment type="caution">
    <text evidence="6">The sequence shown here is derived from an EMBL/GenBank/DDBJ whole genome shotgun (WGS) entry which is preliminary data.</text>
</comment>
<evidence type="ECO:0000256" key="4">
    <source>
        <dbReference type="SAM" id="MobiDB-lite"/>
    </source>
</evidence>
<evidence type="ECO:0000256" key="1">
    <source>
        <dbReference type="ARBA" id="ARBA00022723"/>
    </source>
</evidence>
<dbReference type="InterPro" id="IPR007588">
    <property type="entry name" value="Znf_FLYWCH"/>
</dbReference>
<evidence type="ECO:0000256" key="3">
    <source>
        <dbReference type="ARBA" id="ARBA00022833"/>
    </source>
</evidence>
<feature type="compositionally biased region" description="Low complexity" evidence="4">
    <location>
        <begin position="255"/>
        <end position="264"/>
    </location>
</feature>